<accession>K0TN84</accession>
<evidence type="ECO:0000313" key="2">
    <source>
        <dbReference type="EMBL" id="EJK73277.1"/>
    </source>
</evidence>
<feature type="compositionally biased region" description="Low complexity" evidence="1">
    <location>
        <begin position="11"/>
        <end position="35"/>
    </location>
</feature>
<protein>
    <submittedName>
        <fullName evidence="2">Uncharacterized protein</fullName>
    </submittedName>
</protein>
<gene>
    <name evidence="2" type="ORF">THAOC_05108</name>
</gene>
<feature type="compositionally biased region" description="Acidic residues" evidence="1">
    <location>
        <begin position="1"/>
        <end position="10"/>
    </location>
</feature>
<comment type="caution">
    <text evidence="2">The sequence shown here is derived from an EMBL/GenBank/DDBJ whole genome shotgun (WGS) entry which is preliminary data.</text>
</comment>
<dbReference type="AlphaFoldDB" id="K0TN84"/>
<evidence type="ECO:0000313" key="3">
    <source>
        <dbReference type="Proteomes" id="UP000266841"/>
    </source>
</evidence>
<feature type="region of interest" description="Disordered" evidence="1">
    <location>
        <begin position="173"/>
        <end position="195"/>
    </location>
</feature>
<name>K0TN84_THAOC</name>
<dbReference type="EMBL" id="AGNL01004634">
    <property type="protein sequence ID" value="EJK73277.1"/>
    <property type="molecule type" value="Genomic_DNA"/>
</dbReference>
<evidence type="ECO:0000256" key="1">
    <source>
        <dbReference type="SAM" id="MobiDB-lite"/>
    </source>
</evidence>
<dbReference type="OrthoDB" id="10631485at2759"/>
<feature type="region of interest" description="Disordered" evidence="1">
    <location>
        <begin position="1"/>
        <end position="55"/>
    </location>
</feature>
<keyword evidence="3" id="KW-1185">Reference proteome</keyword>
<proteinExistence type="predicted"/>
<reference evidence="2 3" key="1">
    <citation type="journal article" date="2012" name="Genome Biol.">
        <title>Genome and low-iron response of an oceanic diatom adapted to chronic iron limitation.</title>
        <authorList>
            <person name="Lommer M."/>
            <person name="Specht M."/>
            <person name="Roy A.S."/>
            <person name="Kraemer L."/>
            <person name="Andreson R."/>
            <person name="Gutowska M.A."/>
            <person name="Wolf J."/>
            <person name="Bergner S.V."/>
            <person name="Schilhabel M.B."/>
            <person name="Klostermeier U.C."/>
            <person name="Beiko R.G."/>
            <person name="Rosenstiel P."/>
            <person name="Hippler M."/>
            <person name="Laroche J."/>
        </authorList>
    </citation>
    <scope>NUCLEOTIDE SEQUENCE [LARGE SCALE GENOMIC DNA]</scope>
    <source>
        <strain evidence="2 3">CCMP1005</strain>
    </source>
</reference>
<dbReference type="eggNOG" id="ENOG502QY94">
    <property type="taxonomic scope" value="Eukaryota"/>
</dbReference>
<dbReference type="Proteomes" id="UP000266841">
    <property type="component" value="Unassembled WGS sequence"/>
</dbReference>
<sequence>MSNPFDEEQADAPAPDAAVATKSSTGSVGQSTVTTVEEDDAASIPSHDNLYTPSTSPCSPLVQLQMYGMCCPFLETEEEHDARIGAHHLQSYPIIWYRTKRVRDVARDVRGGIDNVSKEAGGIFGGIVTNFDRLMGKNSPSSASLPMTYVGVPSLLSIIDSEDHGPVIEIRAKEELDGGKTDSLSNSDTQDEKREAKIGHATISIQQAEPAPRPWWEEPELKSSPPAKVIPLYLIDKVTCGYSLFGDATAGGIKLFGAPPANTGMFSSGAELLRFDTLGGGGNVLSDWLFPIKAEEPNKYSNKVIDQLKSLVAWNRRRIANDIEQGKARIAPKGNGGDGLVVS</sequence>
<organism evidence="2 3">
    <name type="scientific">Thalassiosira oceanica</name>
    <name type="common">Marine diatom</name>
    <dbReference type="NCBI Taxonomy" id="159749"/>
    <lineage>
        <taxon>Eukaryota</taxon>
        <taxon>Sar</taxon>
        <taxon>Stramenopiles</taxon>
        <taxon>Ochrophyta</taxon>
        <taxon>Bacillariophyta</taxon>
        <taxon>Coscinodiscophyceae</taxon>
        <taxon>Thalassiosirophycidae</taxon>
        <taxon>Thalassiosirales</taxon>
        <taxon>Thalassiosiraceae</taxon>
        <taxon>Thalassiosira</taxon>
    </lineage>
</organism>